<proteinExistence type="predicted"/>
<accession>A0A0V0H318</accession>
<protein>
    <submittedName>
        <fullName evidence="1">Putative ovule protein</fullName>
    </submittedName>
</protein>
<evidence type="ECO:0000313" key="1">
    <source>
        <dbReference type="EMBL" id="JAP13851.1"/>
    </source>
</evidence>
<reference evidence="1" key="1">
    <citation type="submission" date="2015-12" db="EMBL/GenBank/DDBJ databases">
        <title>Gene expression during late stages of embryo sac development: a critical building block for successful pollen-pistil interactions.</title>
        <authorList>
            <person name="Liu Y."/>
            <person name="Joly V."/>
            <person name="Sabar M."/>
            <person name="Matton D.P."/>
        </authorList>
    </citation>
    <scope>NUCLEOTIDE SEQUENCE</scope>
</reference>
<name>A0A0V0H318_SOLCH</name>
<dbReference type="AlphaFoldDB" id="A0A0V0H318"/>
<sequence>MNCELESFELKCCIMHHKLIFGKQVHSNINLISVKFQRMMHHNCLYLLIDVRSLLHHRNCLLTYR</sequence>
<organism evidence="1">
    <name type="scientific">Solanum chacoense</name>
    <name type="common">Chaco potato</name>
    <dbReference type="NCBI Taxonomy" id="4108"/>
    <lineage>
        <taxon>Eukaryota</taxon>
        <taxon>Viridiplantae</taxon>
        <taxon>Streptophyta</taxon>
        <taxon>Embryophyta</taxon>
        <taxon>Tracheophyta</taxon>
        <taxon>Spermatophyta</taxon>
        <taxon>Magnoliopsida</taxon>
        <taxon>eudicotyledons</taxon>
        <taxon>Gunneridae</taxon>
        <taxon>Pentapetalae</taxon>
        <taxon>asterids</taxon>
        <taxon>lamiids</taxon>
        <taxon>Solanales</taxon>
        <taxon>Solanaceae</taxon>
        <taxon>Solanoideae</taxon>
        <taxon>Solaneae</taxon>
        <taxon>Solanum</taxon>
    </lineage>
</organism>
<dbReference type="EMBL" id="GEDG01027436">
    <property type="protein sequence ID" value="JAP13851.1"/>
    <property type="molecule type" value="Transcribed_RNA"/>
</dbReference>